<keyword evidence="14" id="KW-1185">Reference proteome</keyword>
<comment type="catalytic activity">
    <reaction evidence="11">
        <text>a 6-O-methyl-2'-deoxyguanosine in DNA + L-cysteinyl-[protein] = S-methyl-L-cysteinyl-[protein] + a 2'-deoxyguanosine in DNA</text>
        <dbReference type="Rhea" id="RHEA:24000"/>
        <dbReference type="Rhea" id="RHEA-COMP:10131"/>
        <dbReference type="Rhea" id="RHEA-COMP:10132"/>
        <dbReference type="Rhea" id="RHEA-COMP:11367"/>
        <dbReference type="Rhea" id="RHEA-COMP:11368"/>
        <dbReference type="ChEBI" id="CHEBI:29950"/>
        <dbReference type="ChEBI" id="CHEBI:82612"/>
        <dbReference type="ChEBI" id="CHEBI:85445"/>
        <dbReference type="ChEBI" id="CHEBI:85448"/>
        <dbReference type="EC" id="2.1.1.63"/>
    </reaction>
</comment>
<dbReference type="EMBL" id="LGRX02000117">
    <property type="protein sequence ID" value="KAK3289511.1"/>
    <property type="molecule type" value="Genomic_DNA"/>
</dbReference>
<evidence type="ECO:0000256" key="9">
    <source>
        <dbReference type="ARBA" id="ARBA00030795"/>
    </source>
</evidence>
<evidence type="ECO:0000256" key="1">
    <source>
        <dbReference type="ARBA" id="ARBA00001286"/>
    </source>
</evidence>
<dbReference type="PANTHER" id="PTHR10815:SF13">
    <property type="entry name" value="METHYLATED-DNA--PROTEIN-CYSTEINE METHYLTRANSFERASE"/>
    <property type="match status" value="1"/>
</dbReference>
<evidence type="ECO:0000256" key="11">
    <source>
        <dbReference type="ARBA" id="ARBA00049348"/>
    </source>
</evidence>
<dbReference type="Pfam" id="PF01035">
    <property type="entry name" value="DNA_binding_1"/>
    <property type="match status" value="1"/>
</dbReference>
<keyword evidence="5" id="KW-0489">Methyltransferase</keyword>
<dbReference type="InterPro" id="IPR036388">
    <property type="entry name" value="WH-like_DNA-bd_sf"/>
</dbReference>
<evidence type="ECO:0000259" key="12">
    <source>
        <dbReference type="Pfam" id="PF01035"/>
    </source>
</evidence>
<evidence type="ECO:0000256" key="10">
    <source>
        <dbReference type="ARBA" id="ARBA00031621"/>
    </source>
</evidence>
<dbReference type="Gene3D" id="1.10.10.10">
    <property type="entry name" value="Winged helix-like DNA-binding domain superfamily/Winged helix DNA-binding domain"/>
    <property type="match status" value="1"/>
</dbReference>
<dbReference type="GO" id="GO:0006281">
    <property type="term" value="P:DNA repair"/>
    <property type="evidence" value="ECO:0007669"/>
    <property type="project" value="UniProtKB-KW"/>
</dbReference>
<dbReference type="CDD" id="cd06445">
    <property type="entry name" value="ATase"/>
    <property type="match status" value="1"/>
</dbReference>
<keyword evidence="8" id="KW-0234">DNA repair</keyword>
<reference evidence="13 14" key="1">
    <citation type="journal article" date="2015" name="Genome Biol. Evol.">
        <title>Comparative Genomics of a Bacterivorous Green Alga Reveals Evolutionary Causalities and Consequences of Phago-Mixotrophic Mode of Nutrition.</title>
        <authorList>
            <person name="Burns J.A."/>
            <person name="Paasch A."/>
            <person name="Narechania A."/>
            <person name="Kim E."/>
        </authorList>
    </citation>
    <scope>NUCLEOTIDE SEQUENCE [LARGE SCALE GENOMIC DNA]</scope>
    <source>
        <strain evidence="13 14">PLY_AMNH</strain>
    </source>
</reference>
<evidence type="ECO:0000256" key="6">
    <source>
        <dbReference type="ARBA" id="ARBA00022679"/>
    </source>
</evidence>
<dbReference type="EC" id="2.1.1.63" evidence="3"/>
<evidence type="ECO:0000256" key="5">
    <source>
        <dbReference type="ARBA" id="ARBA00022603"/>
    </source>
</evidence>
<evidence type="ECO:0000313" key="14">
    <source>
        <dbReference type="Proteomes" id="UP001190700"/>
    </source>
</evidence>
<dbReference type="InterPro" id="IPR014048">
    <property type="entry name" value="MethylDNA_cys_MeTrfase_DNA-bd"/>
</dbReference>
<proteinExistence type="inferred from homology"/>
<dbReference type="InterPro" id="IPR001497">
    <property type="entry name" value="MethylDNA_cys_MeTrfase_AS"/>
</dbReference>
<dbReference type="NCBIfam" id="TIGR00589">
    <property type="entry name" value="ogt"/>
    <property type="match status" value="1"/>
</dbReference>
<evidence type="ECO:0000313" key="13">
    <source>
        <dbReference type="EMBL" id="KAK3289511.1"/>
    </source>
</evidence>
<sequence>MVSKHSKGKVLSVKRPLGRDNTPVTTAFERSVYSVCSHIPEGKVSTYGLVAKALGSSARAVGQALKRNPYAPIVPCHRVITSSLTIGGFHGACSHSSPEIQRKKELLEKEGITFTEGKTDSKNVLDIASLK</sequence>
<comment type="similarity">
    <text evidence="2">Belongs to the MGMT family.</text>
</comment>
<name>A0AAE0H468_9CHLO</name>
<dbReference type="GO" id="GO:0003908">
    <property type="term" value="F:methylated-DNA-[protein]-cysteine S-methyltransferase activity"/>
    <property type="evidence" value="ECO:0007669"/>
    <property type="project" value="UniProtKB-EC"/>
</dbReference>
<accession>A0AAE0H468</accession>
<feature type="domain" description="Methylated-DNA-[protein]-cysteine S-methyltransferase DNA binding" evidence="12">
    <location>
        <begin position="27"/>
        <end position="112"/>
    </location>
</feature>
<evidence type="ECO:0000256" key="8">
    <source>
        <dbReference type="ARBA" id="ARBA00023204"/>
    </source>
</evidence>
<keyword evidence="7" id="KW-0227">DNA damage</keyword>
<dbReference type="PANTHER" id="PTHR10815">
    <property type="entry name" value="METHYLATED-DNA--PROTEIN-CYSTEINE METHYLTRANSFERASE"/>
    <property type="match status" value="1"/>
</dbReference>
<dbReference type="AlphaFoldDB" id="A0AAE0H468"/>
<dbReference type="InterPro" id="IPR036217">
    <property type="entry name" value="MethylDNA_cys_MeTrfase_DNAb"/>
</dbReference>
<dbReference type="SUPFAM" id="SSF46767">
    <property type="entry name" value="Methylated DNA-protein cysteine methyltransferase, C-terminal domain"/>
    <property type="match status" value="1"/>
</dbReference>
<evidence type="ECO:0000256" key="4">
    <source>
        <dbReference type="ARBA" id="ARBA00015377"/>
    </source>
</evidence>
<organism evidence="13 14">
    <name type="scientific">Cymbomonas tetramitiformis</name>
    <dbReference type="NCBI Taxonomy" id="36881"/>
    <lineage>
        <taxon>Eukaryota</taxon>
        <taxon>Viridiplantae</taxon>
        <taxon>Chlorophyta</taxon>
        <taxon>Pyramimonadophyceae</taxon>
        <taxon>Pyramimonadales</taxon>
        <taxon>Pyramimonadaceae</taxon>
        <taxon>Cymbomonas</taxon>
    </lineage>
</organism>
<gene>
    <name evidence="13" type="ORF">CYMTET_3066</name>
</gene>
<dbReference type="GO" id="GO:0032259">
    <property type="term" value="P:methylation"/>
    <property type="evidence" value="ECO:0007669"/>
    <property type="project" value="UniProtKB-KW"/>
</dbReference>
<dbReference type="Proteomes" id="UP001190700">
    <property type="component" value="Unassembled WGS sequence"/>
</dbReference>
<dbReference type="PROSITE" id="PS00374">
    <property type="entry name" value="MGMT"/>
    <property type="match status" value="1"/>
</dbReference>
<evidence type="ECO:0000256" key="7">
    <source>
        <dbReference type="ARBA" id="ARBA00022763"/>
    </source>
</evidence>
<protein>
    <recommendedName>
        <fullName evidence="4">Methylated-DNA--protein-cysteine methyltransferase</fullName>
        <ecNumber evidence="3">2.1.1.63</ecNumber>
    </recommendedName>
    <alternativeName>
        <fullName evidence="9">6-O-methylguanine-DNA methyltransferase</fullName>
    </alternativeName>
    <alternativeName>
        <fullName evidence="10">O-6-methylguanine-DNA-alkyltransferase</fullName>
    </alternativeName>
</protein>
<comment type="caution">
    <text evidence="13">The sequence shown here is derived from an EMBL/GenBank/DDBJ whole genome shotgun (WGS) entry which is preliminary data.</text>
</comment>
<evidence type="ECO:0000256" key="2">
    <source>
        <dbReference type="ARBA" id="ARBA00008711"/>
    </source>
</evidence>
<evidence type="ECO:0000256" key="3">
    <source>
        <dbReference type="ARBA" id="ARBA00011918"/>
    </source>
</evidence>
<keyword evidence="6" id="KW-0808">Transferase</keyword>
<comment type="catalytic activity">
    <reaction evidence="1">
        <text>a 4-O-methyl-thymidine in DNA + L-cysteinyl-[protein] = a thymidine in DNA + S-methyl-L-cysteinyl-[protein]</text>
        <dbReference type="Rhea" id="RHEA:53428"/>
        <dbReference type="Rhea" id="RHEA-COMP:10131"/>
        <dbReference type="Rhea" id="RHEA-COMP:10132"/>
        <dbReference type="Rhea" id="RHEA-COMP:13555"/>
        <dbReference type="Rhea" id="RHEA-COMP:13556"/>
        <dbReference type="ChEBI" id="CHEBI:29950"/>
        <dbReference type="ChEBI" id="CHEBI:82612"/>
        <dbReference type="ChEBI" id="CHEBI:137386"/>
        <dbReference type="ChEBI" id="CHEBI:137387"/>
        <dbReference type="EC" id="2.1.1.63"/>
    </reaction>
</comment>